<sequence>MKKFIYLLPFGLSFCCLISFNIIGSEVAPDGTLVEPFFLIPIAYIFLFIGIISVSIKGIYSLYKKHAKA</sequence>
<gene>
    <name evidence="3" type="ORF">K5V21_01685</name>
</gene>
<evidence type="ECO:0000256" key="1">
    <source>
        <dbReference type="SAM" id="Phobius"/>
    </source>
</evidence>
<reference evidence="3 4" key="1">
    <citation type="journal article" date="2021" name="Cell Host Microbe">
        <title>in vivo commensal control of Clostridioides difficile virulence.</title>
        <authorList>
            <person name="Girinathan B.P."/>
            <person name="Dibenedetto N."/>
            <person name="Worley J.N."/>
            <person name="Peltier J."/>
            <person name="Arrieta-Ortiz M.L."/>
            <person name="Rupa Christinal Immanuel S."/>
            <person name="Lavin R."/>
            <person name="Delaney M.L."/>
            <person name="Cummins C."/>
            <person name="Hoffmann M."/>
            <person name="Luo Y."/>
            <person name="Gonzalez-Escalona N."/>
            <person name="Allard M."/>
            <person name="Onderdonk A.B."/>
            <person name="Gerber G.K."/>
            <person name="Sonenshein A.L."/>
            <person name="Baliga N."/>
            <person name="Dupuy B."/>
            <person name="Bry L."/>
        </authorList>
    </citation>
    <scope>NUCLEOTIDE SEQUENCE [LARGE SCALE GENOMIC DNA]</scope>
    <source>
        <strain evidence="3 4">DSM 599</strain>
    </source>
</reference>
<evidence type="ECO:0000259" key="2">
    <source>
        <dbReference type="Pfam" id="PF13127"/>
    </source>
</evidence>
<keyword evidence="4" id="KW-1185">Reference proteome</keyword>
<keyword evidence="1" id="KW-0472">Membrane</keyword>
<feature type="transmembrane region" description="Helical" evidence="1">
    <location>
        <begin position="40"/>
        <end position="63"/>
    </location>
</feature>
<accession>A0ABS7KU93</accession>
<evidence type="ECO:0000313" key="4">
    <source>
        <dbReference type="Proteomes" id="UP001299068"/>
    </source>
</evidence>
<feature type="domain" description="DUF3955" evidence="2">
    <location>
        <begin position="5"/>
        <end position="56"/>
    </location>
</feature>
<keyword evidence="1" id="KW-1133">Transmembrane helix</keyword>
<name>A0ABS7KU93_CLOSR</name>
<protein>
    <submittedName>
        <fullName evidence="3">DUF3955 domain-containing protein</fullName>
    </submittedName>
</protein>
<comment type="caution">
    <text evidence="3">The sequence shown here is derived from an EMBL/GenBank/DDBJ whole genome shotgun (WGS) entry which is preliminary data.</text>
</comment>
<proteinExistence type="predicted"/>
<evidence type="ECO:0000313" key="3">
    <source>
        <dbReference type="EMBL" id="MBY0754158.1"/>
    </source>
</evidence>
<keyword evidence="1" id="KW-0812">Transmembrane</keyword>
<dbReference type="InterPro" id="IPR025016">
    <property type="entry name" value="DUF3955"/>
</dbReference>
<dbReference type="RefSeq" id="WP_221858587.1">
    <property type="nucleotide sequence ID" value="NZ_JAIKTU010000001.1"/>
</dbReference>
<dbReference type="EMBL" id="JAIKTU010000001">
    <property type="protein sequence ID" value="MBY0754158.1"/>
    <property type="molecule type" value="Genomic_DNA"/>
</dbReference>
<dbReference type="Proteomes" id="UP001299068">
    <property type="component" value="Unassembled WGS sequence"/>
</dbReference>
<organism evidence="3 4">
    <name type="scientific">Clostridium sardiniense</name>
    <name type="common">Clostridium absonum</name>
    <dbReference type="NCBI Taxonomy" id="29369"/>
    <lineage>
        <taxon>Bacteria</taxon>
        <taxon>Bacillati</taxon>
        <taxon>Bacillota</taxon>
        <taxon>Clostridia</taxon>
        <taxon>Eubacteriales</taxon>
        <taxon>Clostridiaceae</taxon>
        <taxon>Clostridium</taxon>
    </lineage>
</organism>
<dbReference type="Pfam" id="PF13127">
    <property type="entry name" value="DUF3955"/>
    <property type="match status" value="1"/>
</dbReference>